<dbReference type="Proteomes" id="UP000321555">
    <property type="component" value="Chromosome"/>
</dbReference>
<dbReference type="KEGG" id="bda:FSZ17_06155"/>
<dbReference type="EMBL" id="CP042593">
    <property type="protein sequence ID" value="QED46884.1"/>
    <property type="molecule type" value="Genomic_DNA"/>
</dbReference>
<sequence length="71" mass="8376">MTRRYSFPFNGNRYIGNTNTNEVHDLDNEKSNCKINEMKTNHVKTFSPDTHYQAKSEGFDNCYWCIGNSKY</sequence>
<dbReference type="AlphaFoldDB" id="A0A5B8Z1J3"/>
<gene>
    <name evidence="1" type="ORF">FSZ17_06155</name>
</gene>
<organism evidence="1 2">
    <name type="scientific">Cytobacillus dafuensis</name>
    <name type="common">Bacillus dafuensis</name>
    <dbReference type="NCBI Taxonomy" id="1742359"/>
    <lineage>
        <taxon>Bacteria</taxon>
        <taxon>Bacillati</taxon>
        <taxon>Bacillota</taxon>
        <taxon>Bacilli</taxon>
        <taxon>Bacillales</taxon>
        <taxon>Bacillaceae</taxon>
        <taxon>Cytobacillus</taxon>
    </lineage>
</organism>
<keyword evidence="2" id="KW-1185">Reference proteome</keyword>
<dbReference type="RefSeq" id="WP_057775120.1">
    <property type="nucleotide sequence ID" value="NZ_CP042593.1"/>
</dbReference>
<reference evidence="2" key="1">
    <citation type="submission" date="2019-08" db="EMBL/GenBank/DDBJ databases">
        <authorList>
            <person name="Zheng X."/>
        </authorList>
    </citation>
    <scope>NUCLEOTIDE SEQUENCE [LARGE SCALE GENOMIC DNA]</scope>
    <source>
        <strain evidence="2">FJAT-25496</strain>
    </source>
</reference>
<dbReference type="OrthoDB" id="2973788at2"/>
<evidence type="ECO:0000313" key="1">
    <source>
        <dbReference type="EMBL" id="QED46884.1"/>
    </source>
</evidence>
<protein>
    <submittedName>
        <fullName evidence="1">Uncharacterized protein</fullName>
    </submittedName>
</protein>
<accession>A0A5B8Z1J3</accession>
<name>A0A5B8Z1J3_CYTDA</name>
<proteinExistence type="predicted"/>
<evidence type="ECO:0000313" key="2">
    <source>
        <dbReference type="Proteomes" id="UP000321555"/>
    </source>
</evidence>